<evidence type="ECO:0000313" key="2">
    <source>
        <dbReference type="Proteomes" id="UP001352852"/>
    </source>
</evidence>
<dbReference type="EMBL" id="JAHUTJ010026188">
    <property type="protein sequence ID" value="MED6274643.1"/>
    <property type="molecule type" value="Genomic_DNA"/>
</dbReference>
<organism evidence="1 2">
    <name type="scientific">Characodon lateralis</name>
    <dbReference type="NCBI Taxonomy" id="208331"/>
    <lineage>
        <taxon>Eukaryota</taxon>
        <taxon>Metazoa</taxon>
        <taxon>Chordata</taxon>
        <taxon>Craniata</taxon>
        <taxon>Vertebrata</taxon>
        <taxon>Euteleostomi</taxon>
        <taxon>Actinopterygii</taxon>
        <taxon>Neopterygii</taxon>
        <taxon>Teleostei</taxon>
        <taxon>Neoteleostei</taxon>
        <taxon>Acanthomorphata</taxon>
        <taxon>Ovalentaria</taxon>
        <taxon>Atherinomorphae</taxon>
        <taxon>Cyprinodontiformes</taxon>
        <taxon>Goodeidae</taxon>
        <taxon>Characodon</taxon>
    </lineage>
</organism>
<reference evidence="1 2" key="1">
    <citation type="submission" date="2021-06" db="EMBL/GenBank/DDBJ databases">
        <authorList>
            <person name="Palmer J.M."/>
        </authorList>
    </citation>
    <scope>NUCLEOTIDE SEQUENCE [LARGE SCALE GENOMIC DNA]</scope>
    <source>
        <strain evidence="1 2">CL_MEX2019</strain>
        <tissue evidence="1">Muscle</tissue>
    </source>
</reference>
<dbReference type="Proteomes" id="UP001352852">
    <property type="component" value="Unassembled WGS sequence"/>
</dbReference>
<gene>
    <name evidence="1" type="ORF">CHARACLAT_018356</name>
</gene>
<comment type="caution">
    <text evidence="1">The sequence shown here is derived from an EMBL/GenBank/DDBJ whole genome shotgun (WGS) entry which is preliminary data.</text>
</comment>
<accession>A0ABU7DHR6</accession>
<sequence>MKQLLYVPADQSEHNNLFAFQPDFLLFCSLSLSSGFCHLQPLLILPCFLSLNQSHLLFSFFLNVSYVIYCPPGNISCFPAFASFNLSSAKNGQIKATIFGKHSGGGVVV</sequence>
<name>A0ABU7DHR6_9TELE</name>
<keyword evidence="2" id="KW-1185">Reference proteome</keyword>
<evidence type="ECO:0000313" key="1">
    <source>
        <dbReference type="EMBL" id="MED6274643.1"/>
    </source>
</evidence>
<protein>
    <submittedName>
        <fullName evidence="1">Uncharacterized protein</fullName>
    </submittedName>
</protein>
<proteinExistence type="predicted"/>